<reference evidence="1 2" key="1">
    <citation type="journal article" date="2018" name="Gigascience">
        <title>Genomes of trombidid mites reveal novel predicted allergens and laterally-transferred genes associated with secondary metabolism.</title>
        <authorList>
            <person name="Dong X."/>
            <person name="Chaisiri K."/>
            <person name="Xia D."/>
            <person name="Armstrong S.D."/>
            <person name="Fang Y."/>
            <person name="Donnelly M.J."/>
            <person name="Kadowaki T."/>
            <person name="McGarry J.W."/>
            <person name="Darby A.C."/>
            <person name="Makepeace B.L."/>
        </authorList>
    </citation>
    <scope>NUCLEOTIDE SEQUENCE [LARGE SCALE GENOMIC DNA]</scope>
    <source>
        <strain evidence="1">UoL-WK</strain>
    </source>
</reference>
<name>A0A3S3NYL8_9ACAR</name>
<dbReference type="EMBL" id="NCKU01009547">
    <property type="protein sequence ID" value="RWS01253.1"/>
    <property type="molecule type" value="Genomic_DNA"/>
</dbReference>
<comment type="caution">
    <text evidence="1">The sequence shown here is derived from an EMBL/GenBank/DDBJ whole genome shotgun (WGS) entry which is preliminary data.</text>
</comment>
<accession>A0A3S3NYL8</accession>
<dbReference type="AlphaFoldDB" id="A0A3S3NYL8"/>
<evidence type="ECO:0000313" key="2">
    <source>
        <dbReference type="Proteomes" id="UP000285301"/>
    </source>
</evidence>
<dbReference type="Proteomes" id="UP000285301">
    <property type="component" value="Unassembled WGS sequence"/>
</dbReference>
<organism evidence="1 2">
    <name type="scientific">Dinothrombium tinctorium</name>
    <dbReference type="NCBI Taxonomy" id="1965070"/>
    <lineage>
        <taxon>Eukaryota</taxon>
        <taxon>Metazoa</taxon>
        <taxon>Ecdysozoa</taxon>
        <taxon>Arthropoda</taxon>
        <taxon>Chelicerata</taxon>
        <taxon>Arachnida</taxon>
        <taxon>Acari</taxon>
        <taxon>Acariformes</taxon>
        <taxon>Trombidiformes</taxon>
        <taxon>Prostigmata</taxon>
        <taxon>Anystina</taxon>
        <taxon>Parasitengona</taxon>
        <taxon>Trombidioidea</taxon>
        <taxon>Trombidiidae</taxon>
        <taxon>Dinothrombium</taxon>
    </lineage>
</organism>
<gene>
    <name evidence="1" type="ORF">B4U79_07877</name>
</gene>
<protein>
    <submittedName>
        <fullName evidence="1">Uncharacterized protein</fullName>
    </submittedName>
</protein>
<dbReference type="OrthoDB" id="6502162at2759"/>
<feature type="non-terminal residue" evidence="1">
    <location>
        <position position="1"/>
    </location>
</feature>
<sequence length="140" mass="15881">FLKHTQCFSKPEVYDFNRCVDKGSIILNYLANNASIADLIPSLCCGFFDIIDCLERKGNEHCLHKTGPETGAYVANTANMLVREIIDLSCGQRKSLEECKRVESERLSLFANLTTPFEKIEPQQLGFFYPLIKIARKLDS</sequence>
<proteinExistence type="predicted"/>
<keyword evidence="2" id="KW-1185">Reference proteome</keyword>
<evidence type="ECO:0000313" key="1">
    <source>
        <dbReference type="EMBL" id="RWS01253.1"/>
    </source>
</evidence>